<keyword evidence="2" id="KW-1185">Reference proteome</keyword>
<evidence type="ECO:0008006" key="3">
    <source>
        <dbReference type="Google" id="ProtNLM"/>
    </source>
</evidence>
<dbReference type="AlphaFoldDB" id="A0A1E5HGM2"/>
<evidence type="ECO:0000313" key="2">
    <source>
        <dbReference type="Proteomes" id="UP000094469"/>
    </source>
</evidence>
<proteinExistence type="predicted"/>
<protein>
    <recommendedName>
        <fullName evidence="3">Coproporphyrinogen III oxidase</fullName>
    </recommendedName>
</protein>
<dbReference type="EMBL" id="MIKC01000001">
    <property type="protein sequence ID" value="OEG24109.1"/>
    <property type="molecule type" value="Genomic_DNA"/>
</dbReference>
<organism evidence="1 2">
    <name type="scientific">Enterococcus ureilyticus</name>
    <dbReference type="NCBI Taxonomy" id="1131292"/>
    <lineage>
        <taxon>Bacteria</taxon>
        <taxon>Bacillati</taxon>
        <taxon>Bacillota</taxon>
        <taxon>Bacilli</taxon>
        <taxon>Lactobacillales</taxon>
        <taxon>Enterococcaceae</taxon>
        <taxon>Enterococcus</taxon>
    </lineage>
</organism>
<comment type="caution">
    <text evidence="1">The sequence shown here is derived from an EMBL/GenBank/DDBJ whole genome shotgun (WGS) entry which is preliminary data.</text>
</comment>
<name>A0A1E5HGM2_9ENTE</name>
<reference evidence="2" key="1">
    <citation type="submission" date="2016-09" db="EMBL/GenBank/DDBJ databases">
        <authorList>
            <person name="Gulvik C.A."/>
        </authorList>
    </citation>
    <scope>NUCLEOTIDE SEQUENCE [LARGE SCALE GENOMIC DNA]</scope>
    <source>
        <strain evidence="2">LMG 26676</strain>
    </source>
</reference>
<gene>
    <name evidence="1" type="ORF">BCR24_01515</name>
</gene>
<evidence type="ECO:0000313" key="1">
    <source>
        <dbReference type="EMBL" id="OEG24109.1"/>
    </source>
</evidence>
<accession>A0A1E5HGM2</accession>
<dbReference type="Proteomes" id="UP000094469">
    <property type="component" value="Unassembled WGS sequence"/>
</dbReference>
<sequence length="116" mass="13384">MVTIDDFLILYIIDSLGWIPSYSKNFVHKSMGLDYYGRTYLDAEGIATLNGILNGWIQLFEQAPSTTELTMDYDINKGRFNKEKVEKENILNQLQKLSVLCKKAIENEYILVHFGI</sequence>